<dbReference type="GO" id="GO:0005829">
    <property type="term" value="C:cytosol"/>
    <property type="evidence" value="ECO:0007669"/>
    <property type="project" value="UniProtKB-SubCell"/>
</dbReference>
<keyword evidence="4" id="KW-0396">Initiation factor</keyword>
<comment type="similarity">
    <text evidence="2">Belongs to the eIF-2B gamma/epsilon subunits family.</text>
</comment>
<evidence type="ECO:0000259" key="11">
    <source>
        <dbReference type="Pfam" id="PF00483"/>
    </source>
</evidence>
<proteinExistence type="inferred from homology"/>
<accession>A0A835W5J9</accession>
<dbReference type="InterPro" id="IPR005835">
    <property type="entry name" value="NTP_transferase_dom"/>
</dbReference>
<comment type="function">
    <text evidence="8">Acts as a component of the translation initiation factor 2B (eIF2B) complex, which catalyzes the exchange of GDP for GTP on the eukaryotic initiation factor 2 (eIF2) complex gamma subunit. Its guanine nucleotide exchange factor activity is repressed when bound to eIF2 complex phosphorylated on the alpha subunit, thereby limiting the amount of methionyl-initiator methionine tRNA available to the ribosome and consequently global translation is repressed.</text>
</comment>
<reference evidence="13" key="1">
    <citation type="journal article" date="2020" name="bioRxiv">
        <title>Comparative genomics of Chlamydomonas.</title>
        <authorList>
            <person name="Craig R.J."/>
            <person name="Hasan A.R."/>
            <person name="Ness R.W."/>
            <person name="Keightley P.D."/>
        </authorList>
    </citation>
    <scope>NUCLEOTIDE SEQUENCE</scope>
    <source>
        <strain evidence="13">CCAP 11/173</strain>
    </source>
</reference>
<evidence type="ECO:0000256" key="10">
    <source>
        <dbReference type="SAM" id="MobiDB-lite"/>
    </source>
</evidence>
<dbReference type="InterPro" id="IPR029044">
    <property type="entry name" value="Nucleotide-diphossugar_trans"/>
</dbReference>
<dbReference type="PANTHER" id="PTHR45989:SF1">
    <property type="entry name" value="TRANSLATION INITIATION FACTOR EIF-2B SUBUNIT GAMMA"/>
    <property type="match status" value="1"/>
</dbReference>
<comment type="subcellular location">
    <subcellularLocation>
        <location evidence="1">Cytoplasm</location>
        <location evidence="1">Cytosol</location>
    </subcellularLocation>
</comment>
<name>A0A835W5J9_9CHLO</name>
<dbReference type="GO" id="GO:0003743">
    <property type="term" value="F:translation initiation factor activity"/>
    <property type="evidence" value="ECO:0007669"/>
    <property type="project" value="UniProtKB-KW"/>
</dbReference>
<keyword evidence="14" id="KW-1185">Reference proteome</keyword>
<dbReference type="Gene3D" id="3.90.550.10">
    <property type="entry name" value="Spore Coat Polysaccharide Biosynthesis Protein SpsA, Chain A"/>
    <property type="match status" value="1"/>
</dbReference>
<feature type="region of interest" description="Disordered" evidence="10">
    <location>
        <begin position="261"/>
        <end position="307"/>
    </location>
</feature>
<dbReference type="OrthoDB" id="10250549at2759"/>
<evidence type="ECO:0000256" key="9">
    <source>
        <dbReference type="ARBA" id="ARBA00046432"/>
    </source>
</evidence>
<evidence type="ECO:0000256" key="2">
    <source>
        <dbReference type="ARBA" id="ARBA00007878"/>
    </source>
</evidence>
<dbReference type="GO" id="GO:0002183">
    <property type="term" value="P:cytoplasmic translational initiation"/>
    <property type="evidence" value="ECO:0007669"/>
    <property type="project" value="TreeGrafter"/>
</dbReference>
<dbReference type="GO" id="GO:0005851">
    <property type="term" value="C:eukaryotic translation initiation factor 2B complex"/>
    <property type="evidence" value="ECO:0007669"/>
    <property type="project" value="TreeGrafter"/>
</dbReference>
<dbReference type="GO" id="GO:0005085">
    <property type="term" value="F:guanyl-nucleotide exchange factor activity"/>
    <property type="evidence" value="ECO:0007669"/>
    <property type="project" value="TreeGrafter"/>
</dbReference>
<evidence type="ECO:0000313" key="13">
    <source>
        <dbReference type="EMBL" id="KAG2441402.1"/>
    </source>
</evidence>
<evidence type="ECO:0000256" key="5">
    <source>
        <dbReference type="ARBA" id="ARBA00022917"/>
    </source>
</evidence>
<dbReference type="Proteomes" id="UP000613740">
    <property type="component" value="Unassembled WGS sequence"/>
</dbReference>
<evidence type="ECO:0000256" key="1">
    <source>
        <dbReference type="ARBA" id="ARBA00004514"/>
    </source>
</evidence>
<feature type="domain" description="Nucleotidyl transferase" evidence="11">
    <location>
        <begin position="8"/>
        <end position="243"/>
    </location>
</feature>
<feature type="domain" description="EIF2B subunit epsilon/gamma LbH" evidence="12">
    <location>
        <begin position="403"/>
        <end position="495"/>
    </location>
</feature>
<comment type="subunit">
    <text evidence="9">Component of the translation initiation factor 2B (eIF2B) complex which is a heterodecamer of two sets of five different subunits: alpha, beta, gamma, delta and epsilon. Subunits alpha, beta and delta comprise a regulatory subcomplex and subunits epsilon and gamma comprise a catalytic subcomplex. Within the complex, the hexameric regulatory complex resides at the center, with the two heterodimeric catalytic subcomplexes bound on opposite sides.</text>
</comment>
<protein>
    <recommendedName>
        <fullName evidence="6">Translation initiation factor eIF2B subunit gamma</fullName>
    </recommendedName>
    <alternativeName>
        <fullName evidence="7">eIF2B GDP-GTP exchange factor subunit gamma</fullName>
    </alternativeName>
</protein>
<evidence type="ECO:0000256" key="6">
    <source>
        <dbReference type="ARBA" id="ARBA00044196"/>
    </source>
</evidence>
<dbReference type="Pfam" id="PF25084">
    <property type="entry name" value="LbH_EIF2B"/>
    <property type="match status" value="1"/>
</dbReference>
<dbReference type="SUPFAM" id="SSF53448">
    <property type="entry name" value="Nucleotide-diphospho-sugar transferases"/>
    <property type="match status" value="1"/>
</dbReference>
<gene>
    <name evidence="13" type="ORF">HYH02_009990</name>
</gene>
<evidence type="ECO:0000256" key="3">
    <source>
        <dbReference type="ARBA" id="ARBA00022490"/>
    </source>
</evidence>
<evidence type="ECO:0000313" key="14">
    <source>
        <dbReference type="Proteomes" id="UP000613740"/>
    </source>
</evidence>
<dbReference type="EMBL" id="JAEHOD010000035">
    <property type="protein sequence ID" value="KAG2441402.1"/>
    <property type="molecule type" value="Genomic_DNA"/>
</dbReference>
<evidence type="ECO:0000256" key="4">
    <source>
        <dbReference type="ARBA" id="ARBA00022540"/>
    </source>
</evidence>
<dbReference type="InterPro" id="IPR011004">
    <property type="entry name" value="Trimer_LpxA-like_sf"/>
</dbReference>
<dbReference type="SUPFAM" id="SSF51161">
    <property type="entry name" value="Trimeric LpxA-like enzymes"/>
    <property type="match status" value="1"/>
</dbReference>
<organism evidence="13 14">
    <name type="scientific">Chlamydomonas schloesseri</name>
    <dbReference type="NCBI Taxonomy" id="2026947"/>
    <lineage>
        <taxon>Eukaryota</taxon>
        <taxon>Viridiplantae</taxon>
        <taxon>Chlorophyta</taxon>
        <taxon>core chlorophytes</taxon>
        <taxon>Chlorophyceae</taxon>
        <taxon>CS clade</taxon>
        <taxon>Chlamydomonadales</taxon>
        <taxon>Chlamydomonadaceae</taxon>
        <taxon>Chlamydomonas</taxon>
    </lineage>
</organism>
<dbReference type="CDD" id="cd04652">
    <property type="entry name" value="LbH_eIF2B_gamma_C"/>
    <property type="match status" value="1"/>
</dbReference>
<keyword evidence="5" id="KW-0648">Protein biosynthesis</keyword>
<evidence type="ECO:0000259" key="12">
    <source>
        <dbReference type="Pfam" id="PF25084"/>
    </source>
</evidence>
<evidence type="ECO:0000256" key="8">
    <source>
        <dbReference type="ARBA" id="ARBA00045373"/>
    </source>
</evidence>
<dbReference type="Pfam" id="PF00483">
    <property type="entry name" value="NTP_transferase"/>
    <property type="match status" value="1"/>
</dbReference>
<evidence type="ECO:0000256" key="7">
    <source>
        <dbReference type="ARBA" id="ARBA00044229"/>
    </source>
</evidence>
<sequence>MVNASYQAVVLAGGEDQILYPLTTNTVKALLPVANKPLISYPLRTLAEAGLRSAIVVVIGEKAAASVREWISSEYAGSPGALASCEVVSVPEGYGTADALRAVASRITSASFVVLSGDLLTDVPVGALVAQHNLHAGAMATMLLAHRRVSPASETKPGKPPKNVDYIGLDPTRQHLLFYASSPDALRDLKVPLPTVRRYGNMSISSNFVDAHLYIFNRSVLQILSDNPKLSSLRQDMLPYLTQNQFRIIRAQQLASSAAAMAGSSSGGAGGGAGGAGGAGGEAGGAGAGAGSGGPGGAGAGGSSLLTAPSTEIETDAASDLRFNLHAELPGAHYMDMSHGAAAPPVPESLLRVQVVGPQDGYCARVQDVQMYGEVNREVADPGVALKLSGLKPGRHDNIVPASATLGNKCTVAAACILGEGCAVGDKSSIKRSVLGAGVRLGANVKVINSVLMDGVSVGDGAHVQNSVLCRGASVQAGATLKDCQVGSGCVVAGGVEYKGEVLVTKGAAAAGRCGCCAGQVH</sequence>
<dbReference type="PANTHER" id="PTHR45989">
    <property type="entry name" value="TRANSLATION INITIATION FACTOR EIF-2B SUBUNIT GAMMA"/>
    <property type="match status" value="1"/>
</dbReference>
<dbReference type="AlphaFoldDB" id="A0A835W5J9"/>
<dbReference type="InterPro" id="IPR056764">
    <property type="entry name" value="LbH_EIF2B3/5"/>
</dbReference>
<dbReference type="InterPro" id="IPR051960">
    <property type="entry name" value="eIF2B_gamma"/>
</dbReference>
<keyword evidence="3" id="KW-0963">Cytoplasm</keyword>
<dbReference type="Gene3D" id="2.160.10.10">
    <property type="entry name" value="Hexapeptide repeat proteins"/>
    <property type="match status" value="1"/>
</dbReference>
<feature type="compositionally biased region" description="Gly residues" evidence="10">
    <location>
        <begin position="265"/>
        <end position="302"/>
    </location>
</feature>
<comment type="caution">
    <text evidence="13">The sequence shown here is derived from an EMBL/GenBank/DDBJ whole genome shotgun (WGS) entry which is preliminary data.</text>
</comment>